<dbReference type="RefSeq" id="WP_013489830.1">
    <property type="nucleotide sequence ID" value="NC_014829.1"/>
</dbReference>
<dbReference type="EMBL" id="CP002394">
    <property type="protein sequence ID" value="ADU31499.1"/>
    <property type="molecule type" value="Genomic_DNA"/>
</dbReference>
<reference evidence="2" key="1">
    <citation type="submission" date="2010-12" db="EMBL/GenBank/DDBJ databases">
        <title>Complete sequence of Bacillus cellulosilyticus DSM 2522.</title>
        <authorList>
            <consortium name="US DOE Joint Genome Institute"/>
            <person name="Lucas S."/>
            <person name="Copeland A."/>
            <person name="Lapidus A."/>
            <person name="Cheng J.-F."/>
            <person name="Bruce D."/>
            <person name="Goodwin L."/>
            <person name="Pitluck S."/>
            <person name="Chertkov O."/>
            <person name="Detter J.C."/>
            <person name="Han C."/>
            <person name="Tapia R."/>
            <person name="Land M."/>
            <person name="Hauser L."/>
            <person name="Jeffries C."/>
            <person name="Kyrpides N."/>
            <person name="Ivanova N."/>
            <person name="Mikhailova N."/>
            <person name="Brumm P."/>
            <person name="Mead D."/>
            <person name="Woyke T."/>
        </authorList>
    </citation>
    <scope>NUCLEOTIDE SEQUENCE [LARGE SCALE GENOMIC DNA]</scope>
    <source>
        <strain evidence="2">DSM 2522</strain>
    </source>
</reference>
<sequence>MKKKWIAMITLSVVCVVVWFYAFQLIFFDSESVKTLEADQLVEQTFVTVEEVEKKDTKSTIEEAVKEDTNSTIEHENISNVYGHFQEKGILEGDLDSLAPDGIISIDKLLELVLSE</sequence>
<protein>
    <submittedName>
        <fullName evidence="2">Uncharacterized protein</fullName>
    </submittedName>
</protein>
<dbReference type="AlphaFoldDB" id="E6U153"/>
<evidence type="ECO:0000256" key="1">
    <source>
        <dbReference type="SAM" id="Phobius"/>
    </source>
</evidence>
<evidence type="ECO:0000313" key="3">
    <source>
        <dbReference type="Proteomes" id="UP000001401"/>
    </source>
</evidence>
<keyword evidence="1" id="KW-0472">Membrane</keyword>
<name>E6U153_EVAC2</name>
<dbReference type="Proteomes" id="UP000001401">
    <property type="component" value="Chromosome"/>
</dbReference>
<feature type="transmembrane region" description="Helical" evidence="1">
    <location>
        <begin position="6"/>
        <end position="28"/>
    </location>
</feature>
<dbReference type="KEGG" id="bco:Bcell_3257"/>
<gene>
    <name evidence="2" type="ordered locus">Bcell_3257</name>
</gene>
<dbReference type="STRING" id="649639.Bcell_3257"/>
<keyword evidence="3" id="KW-1185">Reference proteome</keyword>
<evidence type="ECO:0000313" key="2">
    <source>
        <dbReference type="EMBL" id="ADU31499.1"/>
    </source>
</evidence>
<organism evidence="2 3">
    <name type="scientific">Evansella cellulosilytica (strain ATCC 21833 / DSM 2522 / FERM P-1141 / JCM 9156 / N-4)</name>
    <name type="common">Bacillus cellulosilyticus</name>
    <dbReference type="NCBI Taxonomy" id="649639"/>
    <lineage>
        <taxon>Bacteria</taxon>
        <taxon>Bacillati</taxon>
        <taxon>Bacillota</taxon>
        <taxon>Bacilli</taxon>
        <taxon>Bacillales</taxon>
        <taxon>Bacillaceae</taxon>
        <taxon>Evansella</taxon>
    </lineage>
</organism>
<accession>E6U153</accession>
<proteinExistence type="predicted"/>
<keyword evidence="1" id="KW-1133">Transmembrane helix</keyword>
<keyword evidence="1" id="KW-0812">Transmembrane</keyword>
<dbReference type="HOGENOM" id="CLU_2091847_0_0_9"/>